<gene>
    <name evidence="19" type="ORF">RMCT_2799</name>
</gene>
<dbReference type="GO" id="GO:0005506">
    <property type="term" value="F:iron ion binding"/>
    <property type="evidence" value="ECO:0007669"/>
    <property type="project" value="InterPro"/>
</dbReference>
<evidence type="ECO:0000313" key="20">
    <source>
        <dbReference type="Proteomes" id="UP000069654"/>
    </source>
</evidence>
<keyword evidence="9 18" id="KW-0503">Monooxygenase</keyword>
<dbReference type="OMA" id="RWGSPVQ"/>
<evidence type="ECO:0000256" key="14">
    <source>
        <dbReference type="ARBA" id="ARBA00070775"/>
    </source>
</evidence>
<comment type="similarity">
    <text evidence="2 18">Belongs to the cytochrome P450 family.</text>
</comment>
<dbReference type="STRING" id="1797.RMCT_2799"/>
<dbReference type="OrthoDB" id="502624at2"/>
<evidence type="ECO:0000256" key="13">
    <source>
        <dbReference type="ARBA" id="ARBA00049645"/>
    </source>
</evidence>
<evidence type="ECO:0000256" key="5">
    <source>
        <dbReference type="ARBA" id="ARBA00022723"/>
    </source>
</evidence>
<dbReference type="CDD" id="cd20625">
    <property type="entry name" value="CYP164-like"/>
    <property type="match status" value="1"/>
</dbReference>
<evidence type="ECO:0000256" key="11">
    <source>
        <dbReference type="ARBA" id="ARBA00023166"/>
    </source>
</evidence>
<dbReference type="GO" id="GO:0036199">
    <property type="term" value="F:cholest-4-en-3-one 26-monooxygenase activity"/>
    <property type="evidence" value="ECO:0007669"/>
    <property type="project" value="TreeGrafter"/>
</dbReference>
<evidence type="ECO:0000256" key="1">
    <source>
        <dbReference type="ARBA" id="ARBA00001971"/>
    </source>
</evidence>
<dbReference type="FunFam" id="1.10.630.10:FF:000018">
    <property type="entry name" value="Cytochrome P450 monooxygenase"/>
    <property type="match status" value="1"/>
</dbReference>
<evidence type="ECO:0000256" key="3">
    <source>
        <dbReference type="ARBA" id="ARBA00022548"/>
    </source>
</evidence>
<dbReference type="GO" id="GO:0006707">
    <property type="term" value="P:cholesterol catabolic process"/>
    <property type="evidence" value="ECO:0007669"/>
    <property type="project" value="TreeGrafter"/>
</dbReference>
<keyword evidence="3" id="KW-0153">Cholesterol metabolism</keyword>
<dbReference type="Proteomes" id="UP000069654">
    <property type="component" value="Unassembled WGS sequence"/>
</dbReference>
<reference evidence="19 20" key="1">
    <citation type="journal article" date="2016" name="Genome Announc.">
        <title>Draft Genome Sequences of Five Rapidly Growing Mycobacterium Species, M. thermoresistibile, M. fortuitum subsp. acetamidolyticum, M. canariasense, M. brisbanense, and M. novocastrense.</title>
        <authorList>
            <person name="Katahira K."/>
            <person name="Ogura Y."/>
            <person name="Gotoh Y."/>
            <person name="Hayashi T."/>
        </authorList>
    </citation>
    <scope>NUCLEOTIDE SEQUENCE [LARGE SCALE GENOMIC DNA]</scope>
    <source>
        <strain evidence="19 20">JCM6362</strain>
    </source>
</reference>
<comment type="caution">
    <text evidence="19">The sequence shown here is derived from an EMBL/GenBank/DDBJ whole genome shotgun (WGS) entry which is preliminary data.</text>
</comment>
<dbReference type="PRINTS" id="PR00385">
    <property type="entry name" value="P450"/>
</dbReference>
<dbReference type="AlphaFoldDB" id="A0A100XFP4"/>
<evidence type="ECO:0000256" key="4">
    <source>
        <dbReference type="ARBA" id="ARBA00022617"/>
    </source>
</evidence>
<evidence type="ECO:0000256" key="17">
    <source>
        <dbReference type="ARBA" id="ARBA00083909"/>
    </source>
</evidence>
<accession>A0A100XFP4</accession>
<evidence type="ECO:0000256" key="15">
    <source>
        <dbReference type="ARBA" id="ARBA00079588"/>
    </source>
</evidence>
<dbReference type="PROSITE" id="PS00086">
    <property type="entry name" value="CYTOCHROME_P450"/>
    <property type="match status" value="1"/>
</dbReference>
<evidence type="ECO:0000313" key="19">
    <source>
        <dbReference type="EMBL" id="GAT15829.1"/>
    </source>
</evidence>
<dbReference type="GO" id="GO:0020037">
    <property type="term" value="F:heme binding"/>
    <property type="evidence" value="ECO:0007669"/>
    <property type="project" value="InterPro"/>
</dbReference>
<dbReference type="PANTHER" id="PTHR46696:SF4">
    <property type="entry name" value="BIOTIN BIOSYNTHESIS CYTOCHROME P450"/>
    <property type="match status" value="1"/>
</dbReference>
<keyword evidence="4 18" id="KW-0349">Heme</keyword>
<dbReference type="Gene3D" id="1.10.630.10">
    <property type="entry name" value="Cytochrome P450"/>
    <property type="match status" value="1"/>
</dbReference>
<evidence type="ECO:0000256" key="2">
    <source>
        <dbReference type="ARBA" id="ARBA00010617"/>
    </source>
</evidence>
<keyword evidence="10" id="KW-0443">Lipid metabolism</keyword>
<keyword evidence="7 18" id="KW-0560">Oxidoreductase</keyword>
<organism evidence="19 20">
    <name type="scientific">Mycolicibacterium thermoresistibile</name>
    <name type="common">Mycobacterium thermoresistibile</name>
    <dbReference type="NCBI Taxonomy" id="1797"/>
    <lineage>
        <taxon>Bacteria</taxon>
        <taxon>Bacillati</taxon>
        <taxon>Actinomycetota</taxon>
        <taxon>Actinomycetes</taxon>
        <taxon>Mycobacteriales</taxon>
        <taxon>Mycobacteriaceae</taxon>
        <taxon>Mycolicibacterium</taxon>
    </lineage>
</organism>
<dbReference type="RefSeq" id="WP_003927357.1">
    <property type="nucleotide sequence ID" value="NZ_BCTB01000019.1"/>
</dbReference>
<dbReference type="InterPro" id="IPR017972">
    <property type="entry name" value="Cyt_P450_CS"/>
</dbReference>
<keyword evidence="12" id="KW-0753">Steroid metabolism</keyword>
<comment type="pathway">
    <text evidence="13">Steroid metabolism; cholesterol degradation.</text>
</comment>
<keyword evidence="6" id="KW-0442">Lipid degradation</keyword>
<protein>
    <recommendedName>
        <fullName evidence="14">Steroid C26-monooxygenase</fullName>
    </recommendedName>
    <alternativeName>
        <fullName evidence="15">Cholest-4-en-3-one C26-monooxygenase</fullName>
    </alternativeName>
    <alternativeName>
        <fullName evidence="17">Cholesterol C26-monooxygenase</fullName>
    </alternativeName>
    <alternativeName>
        <fullName evidence="16">Steroid C27-monooxygenase</fullName>
    </alternativeName>
</protein>
<comment type="cofactor">
    <cofactor evidence="1">
        <name>heme</name>
        <dbReference type="ChEBI" id="CHEBI:30413"/>
    </cofactor>
</comment>
<dbReference type="PANTHER" id="PTHR46696">
    <property type="entry name" value="P450, PUTATIVE (EUROFUNG)-RELATED"/>
    <property type="match status" value="1"/>
</dbReference>
<evidence type="ECO:0000256" key="18">
    <source>
        <dbReference type="RuleBase" id="RU000461"/>
    </source>
</evidence>
<evidence type="ECO:0000256" key="8">
    <source>
        <dbReference type="ARBA" id="ARBA00023004"/>
    </source>
</evidence>
<keyword evidence="5 18" id="KW-0479">Metal-binding</keyword>
<dbReference type="SUPFAM" id="SSF48264">
    <property type="entry name" value="Cytochrome P450"/>
    <property type="match status" value="1"/>
</dbReference>
<evidence type="ECO:0000256" key="6">
    <source>
        <dbReference type="ARBA" id="ARBA00022963"/>
    </source>
</evidence>
<evidence type="ECO:0000256" key="16">
    <source>
        <dbReference type="ARBA" id="ARBA00082981"/>
    </source>
</evidence>
<name>A0A100XFP4_MYCTH</name>
<evidence type="ECO:0000256" key="10">
    <source>
        <dbReference type="ARBA" id="ARBA00023098"/>
    </source>
</evidence>
<evidence type="ECO:0000256" key="7">
    <source>
        <dbReference type="ARBA" id="ARBA00023002"/>
    </source>
</evidence>
<dbReference type="InterPro" id="IPR002397">
    <property type="entry name" value="Cyt_P450_B"/>
</dbReference>
<keyword evidence="11" id="KW-1207">Sterol metabolism</keyword>
<dbReference type="InterPro" id="IPR036396">
    <property type="entry name" value="Cyt_P450_sf"/>
</dbReference>
<dbReference type="GO" id="GO:0008395">
    <property type="term" value="F:steroid hydroxylase activity"/>
    <property type="evidence" value="ECO:0007669"/>
    <property type="project" value="TreeGrafter"/>
</dbReference>
<evidence type="ECO:0000256" key="9">
    <source>
        <dbReference type="ARBA" id="ARBA00023033"/>
    </source>
</evidence>
<dbReference type="PRINTS" id="PR00359">
    <property type="entry name" value="BP450"/>
</dbReference>
<keyword evidence="8 18" id="KW-0408">Iron</keyword>
<proteinExistence type="inferred from homology"/>
<dbReference type="InterPro" id="IPR001128">
    <property type="entry name" value="Cyt_P450"/>
</dbReference>
<reference evidence="20" key="2">
    <citation type="submission" date="2016-02" db="EMBL/GenBank/DDBJ databases">
        <title>Draft genome sequence of five rapidly growing Mycobacterium species.</title>
        <authorList>
            <person name="Katahira K."/>
            <person name="Gotou Y."/>
            <person name="Iida K."/>
            <person name="Ogura Y."/>
            <person name="Hayashi T."/>
        </authorList>
    </citation>
    <scope>NUCLEOTIDE SEQUENCE [LARGE SCALE GENOMIC DNA]</scope>
    <source>
        <strain evidence="20">JCM6362</strain>
    </source>
</reference>
<sequence length="431" mass="48511">MATTQTGNFTANLVKVGVDSLGGVVQDTVIARVKRRNGANDPVTRFNPFADAVISNPYPAYRELLAGPPVRYNPRLGIWIVPRFTDVRAGLRDHTKLSSAQSQSRFRVELPMMITKDPPDHTRLRGLVSRAFTPRALAMWEAVIEQHTDLLLDRMIAMEAPDGVHDLAQLLPTRLIASMFDIPEADHAKFRSWSEALIDGSFVEVGRRTFGVVQRMVRATFAMRRYLQPLFEERRHHPGTDLISLMLLSEDGDRLTDDEIFWGVVMLIVAGNETTTNLLGWLLHTFALRPDVYDTVRARPELIPSLIEEQLRFESPVQGFYRTATSDYPIGDHVIPRQSRVLLLFAAANRDPRHFDDPNTFRPDRDPNDHLAFGGGVHFCLGAGLSRLEARHVVAHLTQRVAAVHLAGTPRRLHNATMHGWTSLPLRLKPA</sequence>
<evidence type="ECO:0000256" key="12">
    <source>
        <dbReference type="ARBA" id="ARBA00023221"/>
    </source>
</evidence>
<dbReference type="EMBL" id="BCTB01000019">
    <property type="protein sequence ID" value="GAT15829.1"/>
    <property type="molecule type" value="Genomic_DNA"/>
</dbReference>
<dbReference type="Pfam" id="PF00067">
    <property type="entry name" value="p450"/>
    <property type="match status" value="1"/>
</dbReference>